<proteinExistence type="predicted"/>
<dbReference type="InterPro" id="IPR055396">
    <property type="entry name" value="DUF7088"/>
</dbReference>
<reference evidence="3 4" key="1">
    <citation type="submission" date="2019-02" db="EMBL/GenBank/DDBJ databases">
        <title>Deep-cultivation of Planctomycetes and their phenomic and genomic characterization uncovers novel biology.</title>
        <authorList>
            <person name="Wiegand S."/>
            <person name="Jogler M."/>
            <person name="Boedeker C."/>
            <person name="Pinto D."/>
            <person name="Vollmers J."/>
            <person name="Rivas-Marin E."/>
            <person name="Kohn T."/>
            <person name="Peeters S.H."/>
            <person name="Heuer A."/>
            <person name="Rast P."/>
            <person name="Oberbeckmann S."/>
            <person name="Bunk B."/>
            <person name="Jeske O."/>
            <person name="Meyerdierks A."/>
            <person name="Storesund J.E."/>
            <person name="Kallscheuer N."/>
            <person name="Luecker S."/>
            <person name="Lage O.M."/>
            <person name="Pohl T."/>
            <person name="Merkel B.J."/>
            <person name="Hornburger P."/>
            <person name="Mueller R.-W."/>
            <person name="Bruemmer F."/>
            <person name="Labrenz M."/>
            <person name="Spormann A.M."/>
            <person name="Op den Camp H."/>
            <person name="Overmann J."/>
            <person name="Amann R."/>
            <person name="Jetten M.S.M."/>
            <person name="Mascher T."/>
            <person name="Medema M.H."/>
            <person name="Devos D.P."/>
            <person name="Kaster A.-K."/>
            <person name="Ovreas L."/>
            <person name="Rohde M."/>
            <person name="Galperin M.Y."/>
            <person name="Jogler C."/>
        </authorList>
    </citation>
    <scope>NUCLEOTIDE SEQUENCE [LARGE SCALE GENOMIC DNA]</scope>
    <source>
        <strain evidence="3 4">Pan265</strain>
    </source>
</reference>
<accession>A0A518BV56</accession>
<evidence type="ECO:0000259" key="2">
    <source>
        <dbReference type="Pfam" id="PF23357"/>
    </source>
</evidence>
<evidence type="ECO:0000313" key="4">
    <source>
        <dbReference type="Proteomes" id="UP000320386"/>
    </source>
</evidence>
<sequence>MSTPPTTGGPPNRMAIGLNVTIAAAAALALVVGVNFIAYRQYVRFDFTSMGMYSLSPQTRQVLDDLDTPHEIVGIFVEDTEPAIRLGELLQEYDVRSDNLTLTRINPVIDAVRFDTFLARMEARYADKLDPARTTLRQSIDRVQAGWASVIPILIELRDALDAGSVSGRLNQVVTVLPQISSAWEQSSSSWNDQLDQALPAVGQIVRTMQRQLEEINTQTLAAAQSILDDAGSNSTLPGAVRDAALRAAAAIDTLRVDLQNTTDQLAAINGLEDYNQLVDDLVGRECVIVLADDKARVIARDAMITPETFTDDSQRESEYRFQAEEKITGALISLSLDQRPLAVFVSYDPRPVIGPRGSHEHVASRLRSADFQLETWNPMGQMSPMGGMAPAGPPPTPEPGQPAVWVVLPAPPPDPRNPMSNPAAAKQQVAAILAERLAAGDGALLMTSTDPGARFGTSDPIAELAAEWGIDPLLEQIILAEVRVNERQTQATTMHDLRDWPDDHPVSKALAGLPGVMIQASPLQLVDPAPEETPETDTPAPTTTTWALAHATSPRMWATAEAAAAGSLEQMAFDPEQAADTFTVAAAAERPAAGRLILIADPIFASDDITTYGMTILGPAQGFPDTAIYPANAELFVNSVYWLSGMDHLIAASSRTQRVARVGAISDETYMAYQFGLLLGLPLIILATGLGVYFSRRAG</sequence>
<keyword evidence="1" id="KW-1133">Transmembrane helix</keyword>
<evidence type="ECO:0000313" key="3">
    <source>
        <dbReference type="EMBL" id="QDU70858.1"/>
    </source>
</evidence>
<keyword evidence="1" id="KW-0472">Membrane</keyword>
<name>A0A518BV56_9BACT</name>
<dbReference type="Pfam" id="PF23357">
    <property type="entry name" value="DUF7088"/>
    <property type="match status" value="1"/>
</dbReference>
<dbReference type="EMBL" id="CP036280">
    <property type="protein sequence ID" value="QDU70858.1"/>
    <property type="molecule type" value="Genomic_DNA"/>
</dbReference>
<keyword evidence="1" id="KW-0812">Transmembrane</keyword>
<dbReference type="KEGG" id="mcad:Pan265_06980"/>
<dbReference type="AlphaFoldDB" id="A0A518BV56"/>
<keyword evidence="4" id="KW-1185">Reference proteome</keyword>
<dbReference type="Proteomes" id="UP000320386">
    <property type="component" value="Chromosome"/>
</dbReference>
<evidence type="ECO:0000256" key="1">
    <source>
        <dbReference type="SAM" id="Phobius"/>
    </source>
</evidence>
<dbReference type="RefSeq" id="WP_261341856.1">
    <property type="nucleotide sequence ID" value="NZ_CP036280.1"/>
</dbReference>
<feature type="transmembrane region" description="Helical" evidence="1">
    <location>
        <begin position="676"/>
        <end position="695"/>
    </location>
</feature>
<gene>
    <name evidence="3" type="ORF">Pan265_06980</name>
</gene>
<protein>
    <submittedName>
        <fullName evidence="3">ABC-type uncharacterized transport system</fullName>
    </submittedName>
</protein>
<organism evidence="3 4">
    <name type="scientific">Mucisphaera calidilacus</name>
    <dbReference type="NCBI Taxonomy" id="2527982"/>
    <lineage>
        <taxon>Bacteria</taxon>
        <taxon>Pseudomonadati</taxon>
        <taxon>Planctomycetota</taxon>
        <taxon>Phycisphaerae</taxon>
        <taxon>Phycisphaerales</taxon>
        <taxon>Phycisphaeraceae</taxon>
        <taxon>Mucisphaera</taxon>
    </lineage>
</organism>
<feature type="domain" description="DUF7088" evidence="2">
    <location>
        <begin position="51"/>
        <end position="111"/>
    </location>
</feature>
<feature type="transmembrane region" description="Helical" evidence="1">
    <location>
        <begin position="20"/>
        <end position="39"/>
    </location>
</feature>